<feature type="transmembrane region" description="Helical" evidence="2">
    <location>
        <begin position="243"/>
        <end position="261"/>
    </location>
</feature>
<keyword evidence="2" id="KW-0812">Transmembrane</keyword>
<sequence>MQPRNGGHVADSRSPVVQPCARCGARWAVQGRPLHWCPRCHGVLLSPAPVDAPPTRRNYRWVARPPGRKGHPGQPARRQPSAETPRYLQIPRWGLQDRPPRQASAPATRFQRLVARIPDLLTTTAGLFLLSALAEFGRYGVLLRNRTRLIPPWLLYLSDGAVYVFGVAASIFALLTAVALVGWLAGVRRAAFEAAGRTDPRSSRLLVLGCLVPGVNLVWPGVFLTDAVRVRGNDPRLLRTVRIWWAAWVLNGVTVAVALLYRFADTLQAQADGVLFHAWTDLAGAAVAVLTLWLVRAFAGRDLRGREISAKRWLIATEPAEPVIEPVHPGGESGAGAAGSGSAAVAAGESSSAGRAPAAAVGNDEATAPNPEEVLAK</sequence>
<feature type="transmembrane region" description="Helical" evidence="2">
    <location>
        <begin position="120"/>
        <end position="141"/>
    </location>
</feature>
<evidence type="ECO:0000313" key="4">
    <source>
        <dbReference type="EMBL" id="MBL1073306.1"/>
    </source>
</evidence>
<dbReference type="EMBL" id="JAERRJ010000001">
    <property type="protein sequence ID" value="MBL1073306.1"/>
    <property type="molecule type" value="Genomic_DNA"/>
</dbReference>
<keyword evidence="5" id="KW-1185">Reference proteome</keyword>
<dbReference type="InterPro" id="IPR025565">
    <property type="entry name" value="DUF4328"/>
</dbReference>
<dbReference type="Proteomes" id="UP000602198">
    <property type="component" value="Unassembled WGS sequence"/>
</dbReference>
<evidence type="ECO:0000313" key="5">
    <source>
        <dbReference type="Proteomes" id="UP000602198"/>
    </source>
</evidence>
<feature type="domain" description="DUF4328" evidence="3">
    <location>
        <begin position="146"/>
        <end position="299"/>
    </location>
</feature>
<proteinExistence type="predicted"/>
<keyword evidence="2" id="KW-0472">Membrane</keyword>
<evidence type="ECO:0000259" key="3">
    <source>
        <dbReference type="Pfam" id="PF14219"/>
    </source>
</evidence>
<accession>A0ABS1LYM9</accession>
<feature type="region of interest" description="Disordered" evidence="1">
    <location>
        <begin position="324"/>
        <end position="377"/>
    </location>
</feature>
<feature type="transmembrane region" description="Helical" evidence="2">
    <location>
        <begin position="161"/>
        <end position="184"/>
    </location>
</feature>
<name>A0ABS1LYM9_9NOCA</name>
<feature type="transmembrane region" description="Helical" evidence="2">
    <location>
        <begin position="205"/>
        <end position="223"/>
    </location>
</feature>
<feature type="transmembrane region" description="Helical" evidence="2">
    <location>
        <begin position="273"/>
        <end position="295"/>
    </location>
</feature>
<feature type="compositionally biased region" description="Low complexity" evidence="1">
    <location>
        <begin position="340"/>
        <end position="362"/>
    </location>
</feature>
<protein>
    <submittedName>
        <fullName evidence="4">DUF4328 domain-containing protein</fullName>
    </submittedName>
</protein>
<keyword evidence="2" id="KW-1133">Transmembrane helix</keyword>
<gene>
    <name evidence="4" type="ORF">JK358_02740</name>
</gene>
<evidence type="ECO:0000256" key="2">
    <source>
        <dbReference type="SAM" id="Phobius"/>
    </source>
</evidence>
<comment type="caution">
    <text evidence="4">The sequence shown here is derived from an EMBL/GenBank/DDBJ whole genome shotgun (WGS) entry which is preliminary data.</text>
</comment>
<evidence type="ECO:0000256" key="1">
    <source>
        <dbReference type="SAM" id="MobiDB-lite"/>
    </source>
</evidence>
<reference evidence="4 5" key="1">
    <citation type="submission" date="2021-01" db="EMBL/GenBank/DDBJ databases">
        <title>WGS of actinomycetes isolated from Thailand.</title>
        <authorList>
            <person name="Thawai C."/>
        </authorList>
    </citation>
    <scope>NUCLEOTIDE SEQUENCE [LARGE SCALE GENOMIC DNA]</scope>
    <source>
        <strain evidence="4 5">LPG 2</strain>
    </source>
</reference>
<dbReference type="Pfam" id="PF14219">
    <property type="entry name" value="DUF4328"/>
    <property type="match status" value="1"/>
</dbReference>
<feature type="region of interest" description="Disordered" evidence="1">
    <location>
        <begin position="60"/>
        <end position="83"/>
    </location>
</feature>
<organism evidence="4 5">
    <name type="scientific">Nocardia acididurans</name>
    <dbReference type="NCBI Taxonomy" id="2802282"/>
    <lineage>
        <taxon>Bacteria</taxon>
        <taxon>Bacillati</taxon>
        <taxon>Actinomycetota</taxon>
        <taxon>Actinomycetes</taxon>
        <taxon>Mycobacteriales</taxon>
        <taxon>Nocardiaceae</taxon>
        <taxon>Nocardia</taxon>
    </lineage>
</organism>